<reference evidence="6 7" key="1">
    <citation type="submission" date="2018-06" db="EMBL/GenBank/DDBJ databases">
        <title>Paenibacillus imtechensis sp. nov.</title>
        <authorList>
            <person name="Pinnaka A.K."/>
            <person name="Singh H."/>
            <person name="Kaur M."/>
        </authorList>
    </citation>
    <scope>NUCLEOTIDE SEQUENCE [LARGE SCALE GENOMIC DNA]</scope>
    <source>
        <strain evidence="6 7">SMB1</strain>
    </source>
</reference>
<accession>A0A2W1LKM4</accession>
<dbReference type="EC" id="3.1.3.48" evidence="5"/>
<dbReference type="GO" id="GO:0030145">
    <property type="term" value="F:manganese ion binding"/>
    <property type="evidence" value="ECO:0007669"/>
    <property type="project" value="UniProtKB-UniRule"/>
</dbReference>
<dbReference type="PANTHER" id="PTHR39181">
    <property type="entry name" value="TYROSINE-PROTEIN PHOSPHATASE YWQE"/>
    <property type="match status" value="1"/>
</dbReference>
<evidence type="ECO:0000256" key="4">
    <source>
        <dbReference type="ARBA" id="ARBA00051722"/>
    </source>
</evidence>
<dbReference type="PIRSF" id="PIRSF016557">
    <property type="entry name" value="Caps_synth_CpsB"/>
    <property type="match status" value="1"/>
</dbReference>
<dbReference type="SUPFAM" id="SSF89550">
    <property type="entry name" value="PHP domain-like"/>
    <property type="match status" value="1"/>
</dbReference>
<comment type="catalytic activity">
    <reaction evidence="4 5">
        <text>O-phospho-L-tyrosyl-[protein] + H2O = L-tyrosyl-[protein] + phosphate</text>
        <dbReference type="Rhea" id="RHEA:10684"/>
        <dbReference type="Rhea" id="RHEA-COMP:10136"/>
        <dbReference type="Rhea" id="RHEA-COMP:20101"/>
        <dbReference type="ChEBI" id="CHEBI:15377"/>
        <dbReference type="ChEBI" id="CHEBI:43474"/>
        <dbReference type="ChEBI" id="CHEBI:46858"/>
        <dbReference type="ChEBI" id="CHEBI:61978"/>
        <dbReference type="EC" id="3.1.3.48"/>
    </reaction>
</comment>
<sequence length="260" mass="29527">MIDTHCHILPGLDDGPQDWEESIRIARIAFYGGIQTIVATPHHGSQHYRNPAADIQASVNRMNERLKQAGVPVLVLAGQEYLLGEDYREEHLTGRLQSLGGSTPYLLVELPAHEVPAYFGPFVDYMQRYGITVVIAHPERNRQFMRRPEQMYGWIERGVRFQATAHSILGLGGRKVQAAVHEMCRHRWIQLIASDAHNTRTRGFQLRESLVRVRLEHGREFADLCEANAEHVLAGRDLVVADPVKPYRKRTLLGRIWGGS</sequence>
<evidence type="ECO:0000256" key="5">
    <source>
        <dbReference type="PIRNR" id="PIRNR016557"/>
    </source>
</evidence>
<name>A0A2W1LKM4_9BACL</name>
<dbReference type="PANTHER" id="PTHR39181:SF1">
    <property type="entry name" value="TYROSINE-PROTEIN PHOSPHATASE YWQE"/>
    <property type="match status" value="1"/>
</dbReference>
<dbReference type="Pfam" id="PF19567">
    <property type="entry name" value="CpsB_CapC"/>
    <property type="match status" value="1"/>
</dbReference>
<evidence type="ECO:0000256" key="3">
    <source>
        <dbReference type="ARBA" id="ARBA00022912"/>
    </source>
</evidence>
<evidence type="ECO:0000256" key="1">
    <source>
        <dbReference type="ARBA" id="ARBA00005750"/>
    </source>
</evidence>
<dbReference type="Gene3D" id="3.20.20.140">
    <property type="entry name" value="Metal-dependent hydrolases"/>
    <property type="match status" value="1"/>
</dbReference>
<keyword evidence="2 5" id="KW-0378">Hydrolase</keyword>
<organism evidence="6 7">
    <name type="scientific">Paenibacillus sambharensis</name>
    <dbReference type="NCBI Taxonomy" id="1803190"/>
    <lineage>
        <taxon>Bacteria</taxon>
        <taxon>Bacillati</taxon>
        <taxon>Bacillota</taxon>
        <taxon>Bacilli</taxon>
        <taxon>Bacillales</taxon>
        <taxon>Paenibacillaceae</taxon>
        <taxon>Paenibacillus</taxon>
    </lineage>
</organism>
<dbReference type="InterPro" id="IPR016195">
    <property type="entry name" value="Pol/histidinol_Pase-like"/>
</dbReference>
<comment type="similarity">
    <text evidence="1 5">Belongs to the metallo-dependent hydrolases superfamily. CpsB/CapC family.</text>
</comment>
<dbReference type="AlphaFoldDB" id="A0A2W1LKM4"/>
<protein>
    <recommendedName>
        <fullName evidence="5">Tyrosine-protein phosphatase</fullName>
        <ecNumber evidence="5">3.1.3.48</ecNumber>
    </recommendedName>
</protein>
<evidence type="ECO:0000313" key="6">
    <source>
        <dbReference type="EMBL" id="PZD95512.1"/>
    </source>
</evidence>
<keyword evidence="7" id="KW-1185">Reference proteome</keyword>
<dbReference type="InterPro" id="IPR016667">
    <property type="entry name" value="Caps_polysacc_synth_CpsB/CapC"/>
</dbReference>
<proteinExistence type="inferred from homology"/>
<gene>
    <name evidence="6" type="ORF">DNH61_13350</name>
</gene>
<dbReference type="RefSeq" id="WP_111147142.1">
    <property type="nucleotide sequence ID" value="NZ_QKRB01000044.1"/>
</dbReference>
<evidence type="ECO:0000256" key="2">
    <source>
        <dbReference type="ARBA" id="ARBA00022801"/>
    </source>
</evidence>
<dbReference type="Proteomes" id="UP000249522">
    <property type="component" value="Unassembled WGS sequence"/>
</dbReference>
<dbReference type="EMBL" id="QKRB01000044">
    <property type="protein sequence ID" value="PZD95512.1"/>
    <property type="molecule type" value="Genomic_DNA"/>
</dbReference>
<evidence type="ECO:0000313" key="7">
    <source>
        <dbReference type="Proteomes" id="UP000249522"/>
    </source>
</evidence>
<dbReference type="GO" id="GO:0004725">
    <property type="term" value="F:protein tyrosine phosphatase activity"/>
    <property type="evidence" value="ECO:0007669"/>
    <property type="project" value="UniProtKB-UniRule"/>
</dbReference>
<comment type="caution">
    <text evidence="6">The sequence shown here is derived from an EMBL/GenBank/DDBJ whole genome shotgun (WGS) entry which is preliminary data.</text>
</comment>
<dbReference type="OrthoDB" id="9788539at2"/>
<keyword evidence="3 5" id="KW-0904">Protein phosphatase</keyword>